<evidence type="ECO:0000256" key="3">
    <source>
        <dbReference type="SAM" id="MobiDB-lite"/>
    </source>
</evidence>
<dbReference type="EMBL" id="LKET01000039">
    <property type="protein sequence ID" value="KPU43585.1"/>
    <property type="molecule type" value="Genomic_DNA"/>
</dbReference>
<dbReference type="AlphaFoldDB" id="A0A0P8YV52"/>
<protein>
    <submittedName>
        <fullName evidence="6">Serine protease Do-like HtrA</fullName>
        <ecNumber evidence="6">3.4.21.107</ecNumber>
    </submittedName>
</protein>
<dbReference type="PANTHER" id="PTHR43343:SF3">
    <property type="entry name" value="PROTEASE DO-LIKE 8, CHLOROPLASTIC"/>
    <property type="match status" value="1"/>
</dbReference>
<dbReference type="SUPFAM" id="SSF50494">
    <property type="entry name" value="Trypsin-like serine proteases"/>
    <property type="match status" value="1"/>
</dbReference>
<sequence>MDDRNYGFDGRNNSTNNDNNSANNKMLIPSGYSSYYVPKKKSNFKTYVAIILATSVISSSIVGTALYSRFSAALKEQAESLTAPASSLNYTASTGENSSNAKLVNSSSILGGFSVTQIAKKVGPSVVGIRMTVASANMGRNIVGGLPQSSGEGSGVIISSDGYIMTNYHVVEYADPQNTLSKNTTLEVFMPDGRQVKAAYVGGDWRTDLAVIKVDLKDLPVAELGDSSALEVGEQAVAIGNPLGMEFAGSVTAGVISALNRKVEMEDKTLNLIQTDAAINPGNSGGALVNSKGQVIGINTVKISVTGVEGLGFAIPMNDAKPIIEQLKMFGYVKGRPFIGISGEEVTEVISKQYGLPVGVYVLGVTAGSGAQSAGIQKGDIIVSLGGKEVKTMKDIDNIKKSYKAGDTVDAVIVRNNVNMNIKITFTEEK</sequence>
<dbReference type="EC" id="3.4.21.107" evidence="6"/>
<keyword evidence="1 6" id="KW-0645">Protease</keyword>
<evidence type="ECO:0000313" key="6">
    <source>
        <dbReference type="EMBL" id="KPU43585.1"/>
    </source>
</evidence>
<dbReference type="PRINTS" id="PR00834">
    <property type="entry name" value="PROTEASES2C"/>
</dbReference>
<feature type="transmembrane region" description="Helical" evidence="4">
    <location>
        <begin position="47"/>
        <end position="67"/>
    </location>
</feature>
<dbReference type="InterPro" id="IPR001940">
    <property type="entry name" value="Peptidase_S1C"/>
</dbReference>
<gene>
    <name evidence="6" type="primary">htrA_1</name>
    <name evidence="6" type="ORF">OXPF_30260</name>
</gene>
<organism evidence="6 7">
    <name type="scientific">Oxobacter pfennigii</name>
    <dbReference type="NCBI Taxonomy" id="36849"/>
    <lineage>
        <taxon>Bacteria</taxon>
        <taxon>Bacillati</taxon>
        <taxon>Bacillota</taxon>
        <taxon>Clostridia</taxon>
        <taxon>Eubacteriales</taxon>
        <taxon>Clostridiaceae</taxon>
        <taxon>Oxobacter</taxon>
    </lineage>
</organism>
<dbReference type="STRING" id="36849.OXPF_30260"/>
<dbReference type="GO" id="GO:0004252">
    <property type="term" value="F:serine-type endopeptidase activity"/>
    <property type="evidence" value="ECO:0007669"/>
    <property type="project" value="InterPro"/>
</dbReference>
<dbReference type="SMART" id="SM00228">
    <property type="entry name" value="PDZ"/>
    <property type="match status" value="1"/>
</dbReference>
<name>A0A0P8YV52_9CLOT</name>
<dbReference type="InterPro" id="IPR009003">
    <property type="entry name" value="Peptidase_S1_PA"/>
</dbReference>
<feature type="domain" description="PDZ" evidence="5">
    <location>
        <begin position="326"/>
        <end position="417"/>
    </location>
</feature>
<evidence type="ECO:0000256" key="4">
    <source>
        <dbReference type="SAM" id="Phobius"/>
    </source>
</evidence>
<dbReference type="PATRIC" id="fig|36849.3.peg.3208"/>
<dbReference type="Gene3D" id="2.30.42.10">
    <property type="match status" value="1"/>
</dbReference>
<dbReference type="SUPFAM" id="SSF50156">
    <property type="entry name" value="PDZ domain-like"/>
    <property type="match status" value="1"/>
</dbReference>
<dbReference type="Gene3D" id="2.40.10.120">
    <property type="match status" value="1"/>
</dbReference>
<dbReference type="InterPro" id="IPR001478">
    <property type="entry name" value="PDZ"/>
</dbReference>
<evidence type="ECO:0000313" key="7">
    <source>
        <dbReference type="Proteomes" id="UP000050326"/>
    </source>
</evidence>
<evidence type="ECO:0000259" key="5">
    <source>
        <dbReference type="PROSITE" id="PS50106"/>
    </source>
</evidence>
<evidence type="ECO:0000256" key="2">
    <source>
        <dbReference type="ARBA" id="ARBA00022801"/>
    </source>
</evidence>
<dbReference type="GO" id="GO:0006508">
    <property type="term" value="P:proteolysis"/>
    <property type="evidence" value="ECO:0007669"/>
    <property type="project" value="UniProtKB-KW"/>
</dbReference>
<reference evidence="6 7" key="1">
    <citation type="submission" date="2015-09" db="EMBL/GenBank/DDBJ databases">
        <title>Genome sequence of Oxobacter pfennigii DSM 3222.</title>
        <authorList>
            <person name="Poehlein A."/>
            <person name="Bengelsdorf F.R."/>
            <person name="Schiel-Bengelsdorf B."/>
            <person name="Duerre P."/>
            <person name="Daniel R."/>
        </authorList>
    </citation>
    <scope>NUCLEOTIDE SEQUENCE [LARGE SCALE GENOMIC DNA]</scope>
    <source>
        <strain evidence="6 7">DSM 3222</strain>
    </source>
</reference>
<dbReference type="Pfam" id="PF13365">
    <property type="entry name" value="Trypsin_2"/>
    <property type="match status" value="1"/>
</dbReference>
<dbReference type="Pfam" id="PF13180">
    <property type="entry name" value="PDZ_2"/>
    <property type="match status" value="1"/>
</dbReference>
<proteinExistence type="predicted"/>
<evidence type="ECO:0000256" key="1">
    <source>
        <dbReference type="ARBA" id="ARBA00022670"/>
    </source>
</evidence>
<comment type="caution">
    <text evidence="6">The sequence shown here is derived from an EMBL/GenBank/DDBJ whole genome shotgun (WGS) entry which is preliminary data.</text>
</comment>
<dbReference type="RefSeq" id="WP_054876018.1">
    <property type="nucleotide sequence ID" value="NZ_LKET01000039.1"/>
</dbReference>
<feature type="compositionally biased region" description="Low complexity" evidence="3">
    <location>
        <begin position="12"/>
        <end position="22"/>
    </location>
</feature>
<feature type="region of interest" description="Disordered" evidence="3">
    <location>
        <begin position="1"/>
        <end position="22"/>
    </location>
</feature>
<keyword evidence="4" id="KW-0472">Membrane</keyword>
<dbReference type="Proteomes" id="UP000050326">
    <property type="component" value="Unassembled WGS sequence"/>
</dbReference>
<keyword evidence="4" id="KW-1133">Transmembrane helix</keyword>
<dbReference type="PANTHER" id="PTHR43343">
    <property type="entry name" value="PEPTIDASE S12"/>
    <property type="match status" value="1"/>
</dbReference>
<accession>A0A0P8YV52</accession>
<keyword evidence="2 6" id="KW-0378">Hydrolase</keyword>
<keyword evidence="4" id="KW-0812">Transmembrane</keyword>
<dbReference type="InterPro" id="IPR051201">
    <property type="entry name" value="Chloro_Bact_Ser_Proteases"/>
</dbReference>
<dbReference type="PROSITE" id="PS50106">
    <property type="entry name" value="PDZ"/>
    <property type="match status" value="1"/>
</dbReference>
<dbReference type="InterPro" id="IPR036034">
    <property type="entry name" value="PDZ_sf"/>
</dbReference>
<keyword evidence="7" id="KW-1185">Reference proteome</keyword>